<dbReference type="Proteomes" id="UP001283341">
    <property type="component" value="Unassembled WGS sequence"/>
</dbReference>
<dbReference type="CDD" id="cd00808">
    <property type="entry name" value="GluRS_core"/>
    <property type="match status" value="1"/>
</dbReference>
<dbReference type="InterPro" id="IPR049940">
    <property type="entry name" value="GluQ/Sye"/>
</dbReference>
<evidence type="ECO:0000256" key="2">
    <source>
        <dbReference type="ARBA" id="ARBA00007894"/>
    </source>
</evidence>
<dbReference type="GO" id="GO:0004818">
    <property type="term" value="F:glutamate-tRNA ligase activity"/>
    <property type="evidence" value="ECO:0007669"/>
    <property type="project" value="UniProtKB-EC"/>
</dbReference>
<evidence type="ECO:0000256" key="3">
    <source>
        <dbReference type="ARBA" id="ARBA00012835"/>
    </source>
</evidence>
<keyword evidence="8 11" id="KW-0030">Aminoacyl-tRNA synthetase</keyword>
<dbReference type="GO" id="GO:0005524">
    <property type="term" value="F:ATP binding"/>
    <property type="evidence" value="ECO:0007669"/>
    <property type="project" value="UniProtKB-KW"/>
</dbReference>
<name>A0AAE0ICJ0_9PEZI</name>
<dbReference type="PANTHER" id="PTHR43311:SF2">
    <property type="entry name" value="GLUTAMATE--TRNA LIGASE, MITOCHONDRIAL-RELATED"/>
    <property type="match status" value="1"/>
</dbReference>
<proteinExistence type="inferred from homology"/>
<dbReference type="EMBL" id="JAUEDM010000003">
    <property type="protein sequence ID" value="KAK3322227.1"/>
    <property type="molecule type" value="Genomic_DNA"/>
</dbReference>
<evidence type="ECO:0000313" key="15">
    <source>
        <dbReference type="Proteomes" id="UP001283341"/>
    </source>
</evidence>
<accession>A0AAE0ICJ0</accession>
<reference evidence="14" key="2">
    <citation type="submission" date="2023-06" db="EMBL/GenBank/DDBJ databases">
        <authorList>
            <consortium name="Lawrence Berkeley National Laboratory"/>
            <person name="Haridas S."/>
            <person name="Hensen N."/>
            <person name="Bonometti L."/>
            <person name="Westerberg I."/>
            <person name="Brannstrom I.O."/>
            <person name="Guillou S."/>
            <person name="Cros-Aarteil S."/>
            <person name="Calhoun S."/>
            <person name="Kuo A."/>
            <person name="Mondo S."/>
            <person name="Pangilinan J."/>
            <person name="Riley R."/>
            <person name="Labutti K."/>
            <person name="Andreopoulos B."/>
            <person name="Lipzen A."/>
            <person name="Chen C."/>
            <person name="Yanf M."/>
            <person name="Daum C."/>
            <person name="Ng V."/>
            <person name="Clum A."/>
            <person name="Steindorff A."/>
            <person name="Ohm R."/>
            <person name="Martin F."/>
            <person name="Silar P."/>
            <person name="Natvig D."/>
            <person name="Lalanne C."/>
            <person name="Gautier V."/>
            <person name="Ament-Velasquez S.L."/>
            <person name="Kruys A."/>
            <person name="Hutchinson M.I."/>
            <person name="Powell A.J."/>
            <person name="Barry K."/>
            <person name="Miller A.N."/>
            <person name="Grigoriev I.V."/>
            <person name="Debuchy R."/>
            <person name="Gladieux P."/>
            <person name="Thoren M.H."/>
            <person name="Johannesson H."/>
        </authorList>
    </citation>
    <scope>NUCLEOTIDE SEQUENCE</scope>
    <source>
        <strain evidence="14">CBS 118394</strain>
    </source>
</reference>
<dbReference type="EC" id="6.1.1.17" evidence="3"/>
<dbReference type="SUPFAM" id="SSF52374">
    <property type="entry name" value="Nucleotidylyl transferase"/>
    <property type="match status" value="1"/>
</dbReference>
<feature type="domain" description="Glutamyl/glutaminyl-tRNA synthetase class Ib catalytic" evidence="12">
    <location>
        <begin position="62"/>
        <end position="371"/>
    </location>
</feature>
<reference evidence="14" key="1">
    <citation type="journal article" date="2023" name="Mol. Phylogenet. Evol.">
        <title>Genome-scale phylogeny and comparative genomics of the fungal order Sordariales.</title>
        <authorList>
            <person name="Hensen N."/>
            <person name="Bonometti L."/>
            <person name="Westerberg I."/>
            <person name="Brannstrom I.O."/>
            <person name="Guillou S."/>
            <person name="Cros-Aarteil S."/>
            <person name="Calhoun S."/>
            <person name="Haridas S."/>
            <person name="Kuo A."/>
            <person name="Mondo S."/>
            <person name="Pangilinan J."/>
            <person name="Riley R."/>
            <person name="LaButti K."/>
            <person name="Andreopoulos B."/>
            <person name="Lipzen A."/>
            <person name="Chen C."/>
            <person name="Yan M."/>
            <person name="Daum C."/>
            <person name="Ng V."/>
            <person name="Clum A."/>
            <person name="Steindorff A."/>
            <person name="Ohm R.A."/>
            <person name="Martin F."/>
            <person name="Silar P."/>
            <person name="Natvig D.O."/>
            <person name="Lalanne C."/>
            <person name="Gautier V."/>
            <person name="Ament-Velasquez S.L."/>
            <person name="Kruys A."/>
            <person name="Hutchinson M.I."/>
            <person name="Powell A.J."/>
            <person name="Barry K."/>
            <person name="Miller A.N."/>
            <person name="Grigoriev I.V."/>
            <person name="Debuchy R."/>
            <person name="Gladieux P."/>
            <person name="Hiltunen Thoren M."/>
            <person name="Johannesson H."/>
        </authorList>
    </citation>
    <scope>NUCLEOTIDE SEQUENCE</scope>
    <source>
        <strain evidence="14">CBS 118394</strain>
    </source>
</reference>
<protein>
    <recommendedName>
        <fullName evidence="10">Glutamate--tRNA ligase, mitochondrial</fullName>
        <ecNumber evidence="3">6.1.1.17</ecNumber>
    </recommendedName>
    <alternativeName>
        <fullName evidence="9">Glutamyl-tRNA synthetase</fullName>
    </alternativeName>
</protein>
<dbReference type="GO" id="GO:0006424">
    <property type="term" value="P:glutamyl-tRNA aminoacylation"/>
    <property type="evidence" value="ECO:0007669"/>
    <property type="project" value="InterPro"/>
</dbReference>
<dbReference type="HAMAP" id="MF_00022">
    <property type="entry name" value="Glu_tRNA_synth_type1"/>
    <property type="match status" value="1"/>
</dbReference>
<feature type="domain" description="Aminoacyl-tRNA synthetase class I anticodon-binding" evidence="13">
    <location>
        <begin position="600"/>
        <end position="636"/>
    </location>
</feature>
<comment type="caution">
    <text evidence="14">The sequence shown here is derived from an EMBL/GenBank/DDBJ whole genome shotgun (WGS) entry which is preliminary data.</text>
</comment>
<dbReference type="InterPro" id="IPR000924">
    <property type="entry name" value="Glu/Gln-tRNA-synth"/>
</dbReference>
<evidence type="ECO:0000256" key="8">
    <source>
        <dbReference type="ARBA" id="ARBA00023146"/>
    </source>
</evidence>
<dbReference type="GO" id="GO:0000049">
    <property type="term" value="F:tRNA binding"/>
    <property type="evidence" value="ECO:0007669"/>
    <property type="project" value="InterPro"/>
</dbReference>
<dbReference type="InterPro" id="IPR020751">
    <property type="entry name" value="aa-tRNA-synth_I_codon-bd_sub2"/>
</dbReference>
<keyword evidence="6 11" id="KW-0067">ATP-binding</keyword>
<dbReference type="Gene3D" id="3.40.50.620">
    <property type="entry name" value="HUPs"/>
    <property type="match status" value="1"/>
</dbReference>
<keyword evidence="5 11" id="KW-0547">Nucleotide-binding</keyword>
<evidence type="ECO:0000259" key="12">
    <source>
        <dbReference type="Pfam" id="PF00749"/>
    </source>
</evidence>
<dbReference type="Pfam" id="PF00749">
    <property type="entry name" value="tRNA-synt_1c"/>
    <property type="match status" value="1"/>
</dbReference>
<dbReference type="InterPro" id="IPR008925">
    <property type="entry name" value="aa_tRNA-synth_I_cd-bd_sf"/>
</dbReference>
<keyword evidence="15" id="KW-1185">Reference proteome</keyword>
<dbReference type="InterPro" id="IPR020058">
    <property type="entry name" value="Glu/Gln-tRNA-synth_Ib_cat-dom"/>
</dbReference>
<dbReference type="NCBIfam" id="TIGR00464">
    <property type="entry name" value="gltX_bact"/>
    <property type="match status" value="1"/>
</dbReference>
<dbReference type="AlphaFoldDB" id="A0AAE0ICJ0"/>
<evidence type="ECO:0000256" key="5">
    <source>
        <dbReference type="ARBA" id="ARBA00022741"/>
    </source>
</evidence>
<dbReference type="InterPro" id="IPR004527">
    <property type="entry name" value="Glu-tRNA-ligase_bac/mito"/>
</dbReference>
<dbReference type="GO" id="GO:0005739">
    <property type="term" value="C:mitochondrion"/>
    <property type="evidence" value="ECO:0007669"/>
    <property type="project" value="UniProtKB-SubCell"/>
</dbReference>
<keyword evidence="7 11" id="KW-0648">Protein biosynthesis</keyword>
<evidence type="ECO:0000256" key="11">
    <source>
        <dbReference type="RuleBase" id="RU363037"/>
    </source>
</evidence>
<keyword evidence="4 11" id="KW-0436">Ligase</keyword>
<dbReference type="InterPro" id="IPR045462">
    <property type="entry name" value="aa-tRNA-synth_I_cd-bd"/>
</dbReference>
<comment type="similarity">
    <text evidence="2">Belongs to the class-I aminoacyl-tRNA synthetase family. Glutamate--tRNA ligase type 1 subfamily.</text>
</comment>
<gene>
    <name evidence="14" type="ORF">B0H66DRAFT_195154</name>
</gene>
<evidence type="ECO:0000256" key="4">
    <source>
        <dbReference type="ARBA" id="ARBA00022598"/>
    </source>
</evidence>
<comment type="subcellular location">
    <subcellularLocation>
        <location evidence="1">Mitochondrion</location>
    </subcellularLocation>
</comment>
<dbReference type="Gene3D" id="1.10.10.350">
    <property type="match status" value="1"/>
</dbReference>
<dbReference type="PRINTS" id="PR00987">
    <property type="entry name" value="TRNASYNTHGLU"/>
</dbReference>
<dbReference type="Pfam" id="PF19269">
    <property type="entry name" value="Anticodon_2"/>
    <property type="match status" value="1"/>
</dbReference>
<evidence type="ECO:0000256" key="9">
    <source>
        <dbReference type="ARBA" id="ARBA00030865"/>
    </source>
</evidence>
<dbReference type="FunFam" id="3.40.50.620:FF:000045">
    <property type="entry name" value="Glutamate--tRNA ligase, mitochondrial"/>
    <property type="match status" value="1"/>
</dbReference>
<dbReference type="SUPFAM" id="SSF48163">
    <property type="entry name" value="An anticodon-binding domain of class I aminoacyl-tRNA synthetases"/>
    <property type="match status" value="1"/>
</dbReference>
<evidence type="ECO:0000259" key="13">
    <source>
        <dbReference type="Pfam" id="PF19269"/>
    </source>
</evidence>
<dbReference type="InterPro" id="IPR014729">
    <property type="entry name" value="Rossmann-like_a/b/a_fold"/>
</dbReference>
<evidence type="ECO:0000256" key="7">
    <source>
        <dbReference type="ARBA" id="ARBA00022917"/>
    </source>
</evidence>
<evidence type="ECO:0000256" key="6">
    <source>
        <dbReference type="ARBA" id="ARBA00022840"/>
    </source>
</evidence>
<evidence type="ECO:0000313" key="14">
    <source>
        <dbReference type="EMBL" id="KAK3322227.1"/>
    </source>
</evidence>
<sequence>MSVITVLRRPVCPKCTRIRSLSVTRLWFSSSSTVDEKFELGPATTKFRNPFEKLRLPNTPCRTRFAPSPTGYLHLGSLRTALFNYLLARATGGQFILRIEDTDQSRLVPDAEERLYEDLKWAGLKWDEGPDVSSLPYRQSQRLVLYNNFAKQLIDEGKAYKCFCSVEELELAQRTAQQRGGHHGHSCSCRFHSSESLQKRAEAGQPFTVRFKSSETPVVVQDIVYGRYCRNVRDDDFIIMKQDGFPTYHFANVIDDKFMKITHVIRGAEWLVSTPKHVDLYNAFGWTPPAFAHLGLLVNMNRQKMSKRDGDISISWYRERGYLPSALLNFVAMLGWNRGNVRSDVMTLHDMINQFTLNFSKGDSAVSFEKLPFLQRKHQQLLFQQKAYEAQWSFVNPITDIIESTETTRLLSRRTEPSQSYTGPDPLLLDSLGAGIREGYRENGKGSLQTHILTLLRLTILRANNSNSASISISDPSKTHATCQDFVTQHKYLFWGIPKHVLESTFVCDMLSRSVNQAQVPAIRHAKFWENLHRAVIRETVAALRSLLSLLSELDAQDWGEEHPWTLDRLQPIVKTLGSSETAPAAPPNEDGSGFRVGIFKVYRWALTALDHGPSIGNVMNILGKEETLLRLRNALEIAEKYEMMPKVKTNHRNRLASNSRIVSEDATTRF</sequence>
<dbReference type="PANTHER" id="PTHR43311">
    <property type="entry name" value="GLUTAMATE--TRNA LIGASE"/>
    <property type="match status" value="1"/>
</dbReference>
<evidence type="ECO:0000256" key="1">
    <source>
        <dbReference type="ARBA" id="ARBA00004173"/>
    </source>
</evidence>
<evidence type="ECO:0000256" key="10">
    <source>
        <dbReference type="ARBA" id="ARBA00072917"/>
    </source>
</evidence>
<dbReference type="InterPro" id="IPR033910">
    <property type="entry name" value="GluRS_core"/>
</dbReference>
<organism evidence="14 15">
    <name type="scientific">Apodospora peruviana</name>
    <dbReference type="NCBI Taxonomy" id="516989"/>
    <lineage>
        <taxon>Eukaryota</taxon>
        <taxon>Fungi</taxon>
        <taxon>Dikarya</taxon>
        <taxon>Ascomycota</taxon>
        <taxon>Pezizomycotina</taxon>
        <taxon>Sordariomycetes</taxon>
        <taxon>Sordariomycetidae</taxon>
        <taxon>Sordariales</taxon>
        <taxon>Lasiosphaeriaceae</taxon>
        <taxon>Apodospora</taxon>
    </lineage>
</organism>
<dbReference type="GO" id="GO:0008270">
    <property type="term" value="F:zinc ion binding"/>
    <property type="evidence" value="ECO:0007669"/>
    <property type="project" value="InterPro"/>
</dbReference>